<evidence type="ECO:0000313" key="1">
    <source>
        <dbReference type="EMBL" id="KAG0443763.1"/>
    </source>
</evidence>
<gene>
    <name evidence="1" type="ORF">HPB47_014557</name>
</gene>
<keyword evidence="2" id="KW-1185">Reference proteome</keyword>
<evidence type="ECO:0000313" key="2">
    <source>
        <dbReference type="Proteomes" id="UP000805193"/>
    </source>
</evidence>
<organism evidence="1 2">
    <name type="scientific">Ixodes persulcatus</name>
    <name type="common">Taiga tick</name>
    <dbReference type="NCBI Taxonomy" id="34615"/>
    <lineage>
        <taxon>Eukaryota</taxon>
        <taxon>Metazoa</taxon>
        <taxon>Ecdysozoa</taxon>
        <taxon>Arthropoda</taxon>
        <taxon>Chelicerata</taxon>
        <taxon>Arachnida</taxon>
        <taxon>Acari</taxon>
        <taxon>Parasitiformes</taxon>
        <taxon>Ixodida</taxon>
        <taxon>Ixodoidea</taxon>
        <taxon>Ixodidae</taxon>
        <taxon>Ixodinae</taxon>
        <taxon>Ixodes</taxon>
    </lineage>
</organism>
<name>A0AC60QVP9_IXOPE</name>
<sequence length="585" mass="66609">MQQAKLSDKNRNVGKLKTRRLKRALLRAVAAREKKKREVLDLKEKLEKTSEECIEKYLGGLPSLQRLSLMTAFQQIKAKAPCGMRYSAEWLLNCMLVRIASPRAYKLINDLKMLPLPSMSRLTQILKGIPCKYGFNAISLEAIQKQMHNKAQHQTFGTLILDEIKLKQWYDFNKSTYKVDGFVDYGGVTKEGASQLADHALVFMFVPLFEGWVQPIASFATRSAAPGRVLAELVLEAVVQLHKFGATVLAVVSDGAGNNKSMWQQFSVSGGMVNTRHKIPHPCLPDGQYLHFICDVPHVIKCIRNHLLKHQYGQAGAHCINFHHYKILFETEREKHLKAAHKLTAAHVQPNNLQRMNVRLATQVIKDYLQMLNETERNHCHQNMLLFASRQTVESLRVTLLSVLDIIEELHKAGVTYVLTAKLNQDPLEDSLGQKAKAVAELKLAVESKLSEKLQRISVPCEQHDEHDYRKSDVQDMLIYYLCGYVHKKVEKAISCRECQETLTGNPEDLECRPPESLLTEIRSFKEGCLRHPSHRFYSTMKEVEKTVQRALDDSPVFGDLFWHVLEKLEASPLPSLGCTTHQQE</sequence>
<feature type="non-terminal residue" evidence="1">
    <location>
        <position position="585"/>
    </location>
</feature>
<dbReference type="Proteomes" id="UP000805193">
    <property type="component" value="Unassembled WGS sequence"/>
</dbReference>
<comment type="caution">
    <text evidence="1">The sequence shown here is derived from an EMBL/GenBank/DDBJ whole genome shotgun (WGS) entry which is preliminary data.</text>
</comment>
<dbReference type="EMBL" id="JABSTQ010002930">
    <property type="protein sequence ID" value="KAG0443763.1"/>
    <property type="molecule type" value="Genomic_DNA"/>
</dbReference>
<protein>
    <submittedName>
        <fullName evidence="1">Uncharacterized protein</fullName>
    </submittedName>
</protein>
<proteinExistence type="predicted"/>
<accession>A0AC60QVP9</accession>
<reference evidence="1 2" key="1">
    <citation type="journal article" date="2020" name="Cell">
        <title>Large-Scale Comparative Analyses of Tick Genomes Elucidate Their Genetic Diversity and Vector Capacities.</title>
        <authorList>
            <consortium name="Tick Genome and Microbiome Consortium (TIGMIC)"/>
            <person name="Jia N."/>
            <person name="Wang J."/>
            <person name="Shi W."/>
            <person name="Du L."/>
            <person name="Sun Y."/>
            <person name="Zhan W."/>
            <person name="Jiang J.F."/>
            <person name="Wang Q."/>
            <person name="Zhang B."/>
            <person name="Ji P."/>
            <person name="Bell-Sakyi L."/>
            <person name="Cui X.M."/>
            <person name="Yuan T.T."/>
            <person name="Jiang B.G."/>
            <person name="Yang W.F."/>
            <person name="Lam T.T."/>
            <person name="Chang Q.C."/>
            <person name="Ding S.J."/>
            <person name="Wang X.J."/>
            <person name="Zhu J.G."/>
            <person name="Ruan X.D."/>
            <person name="Zhao L."/>
            <person name="Wei J.T."/>
            <person name="Ye R.Z."/>
            <person name="Que T.C."/>
            <person name="Du C.H."/>
            <person name="Zhou Y.H."/>
            <person name="Cheng J.X."/>
            <person name="Dai P.F."/>
            <person name="Guo W.B."/>
            <person name="Han X.H."/>
            <person name="Huang E.J."/>
            <person name="Li L.F."/>
            <person name="Wei W."/>
            <person name="Gao Y.C."/>
            <person name="Liu J.Z."/>
            <person name="Shao H.Z."/>
            <person name="Wang X."/>
            <person name="Wang C.C."/>
            <person name="Yang T.C."/>
            <person name="Huo Q.B."/>
            <person name="Li W."/>
            <person name="Chen H.Y."/>
            <person name="Chen S.E."/>
            <person name="Zhou L.G."/>
            <person name="Ni X.B."/>
            <person name="Tian J.H."/>
            <person name="Sheng Y."/>
            <person name="Liu T."/>
            <person name="Pan Y.S."/>
            <person name="Xia L.Y."/>
            <person name="Li J."/>
            <person name="Zhao F."/>
            <person name="Cao W.C."/>
        </authorList>
    </citation>
    <scope>NUCLEOTIDE SEQUENCE [LARGE SCALE GENOMIC DNA]</scope>
    <source>
        <strain evidence="1">Iper-2018</strain>
    </source>
</reference>